<dbReference type="EMBL" id="JAPJZH010000020">
    <property type="protein sequence ID" value="MDA4848247.1"/>
    <property type="molecule type" value="Genomic_DNA"/>
</dbReference>
<keyword evidence="11" id="KW-0966">Cell projection</keyword>
<feature type="region of interest" description="Disordered" evidence="9">
    <location>
        <begin position="348"/>
        <end position="383"/>
    </location>
</feature>
<name>A0ABT4VU70_9HYPH</name>
<evidence type="ECO:0000256" key="4">
    <source>
        <dbReference type="ARBA" id="ARBA00022692"/>
    </source>
</evidence>
<feature type="compositionally biased region" description="Basic and acidic residues" evidence="9">
    <location>
        <begin position="238"/>
        <end position="251"/>
    </location>
</feature>
<keyword evidence="3" id="KW-1003">Cell membrane</keyword>
<comment type="caution">
    <text evidence="11">The sequence shown here is derived from an EMBL/GenBank/DDBJ whole genome shotgun (WGS) entry which is preliminary data.</text>
</comment>
<keyword evidence="11" id="KW-0969">Cilium</keyword>
<feature type="compositionally biased region" description="Basic and acidic residues" evidence="9">
    <location>
        <begin position="144"/>
        <end position="153"/>
    </location>
</feature>
<dbReference type="PANTHER" id="PTHR38766">
    <property type="entry name" value="FLAGELLAR PROTEIN FLIO"/>
    <property type="match status" value="1"/>
</dbReference>
<evidence type="ECO:0000256" key="8">
    <source>
        <dbReference type="ARBA" id="ARBA00037937"/>
    </source>
</evidence>
<evidence type="ECO:0000256" key="1">
    <source>
        <dbReference type="ARBA" id="ARBA00004117"/>
    </source>
</evidence>
<dbReference type="RefSeq" id="WP_271092102.1">
    <property type="nucleotide sequence ID" value="NZ_JAPJZH010000020.1"/>
</dbReference>
<comment type="subcellular location">
    <subcellularLocation>
        <location evidence="1">Bacterial flagellum basal body</location>
    </subcellularLocation>
    <subcellularLocation>
        <location evidence="2">Cell membrane</location>
    </subcellularLocation>
</comment>
<sequence length="396" mass="42234">MGDALFSTDGMSLYSMLAVGLVILVAIGLLVWNLRRRGHMAFIRGGNSRQPRLAVLDATAVDARRRLVLVRRDNVEHLIMIGGPSDIVVERGINRAAMRAAQQDATAQQPAKPAQRPQQQKAPPPQKPAEPIATEPLNIPAAKPTDKPQEQPKAETAAAKSAPEPETQKKPEQKTEQKAEISAKPLVEPKPAAEAKPVAPEKPAPELAAVAVSAAVADAAANPADKADTKPDMSAAPDIREEPKPLIKAEKPEDETIAAELEDVLDAARDLVLPEKEMTPPVLSEAVEAEAKIESKAPEPQSPLATATAGIPVVDTAPTPPESIDTSPTVTADELIADFDRVLEAEMSKAEKQKLAVETPEPVEPPQPEKEEPVKPPAASLEDEMKKLLGDLTVKH</sequence>
<accession>A0ABT4VU70</accession>
<evidence type="ECO:0000256" key="6">
    <source>
        <dbReference type="ARBA" id="ARBA00023136"/>
    </source>
</evidence>
<dbReference type="Pfam" id="PF04347">
    <property type="entry name" value="FliO"/>
    <property type="match status" value="1"/>
</dbReference>
<evidence type="ECO:0000256" key="3">
    <source>
        <dbReference type="ARBA" id="ARBA00022475"/>
    </source>
</evidence>
<evidence type="ECO:0000313" key="12">
    <source>
        <dbReference type="Proteomes" id="UP001148313"/>
    </source>
</evidence>
<keyword evidence="7" id="KW-0975">Bacterial flagellum</keyword>
<keyword evidence="6 10" id="KW-0472">Membrane</keyword>
<evidence type="ECO:0000313" key="11">
    <source>
        <dbReference type="EMBL" id="MDA4848247.1"/>
    </source>
</evidence>
<organism evidence="11 12">
    <name type="scientific">Hoeflea poritis</name>
    <dbReference type="NCBI Taxonomy" id="2993659"/>
    <lineage>
        <taxon>Bacteria</taxon>
        <taxon>Pseudomonadati</taxon>
        <taxon>Pseudomonadota</taxon>
        <taxon>Alphaproteobacteria</taxon>
        <taxon>Hyphomicrobiales</taxon>
        <taxon>Rhizobiaceae</taxon>
        <taxon>Hoeflea</taxon>
    </lineage>
</organism>
<feature type="compositionally biased region" description="Basic and acidic residues" evidence="9">
    <location>
        <begin position="166"/>
        <end position="181"/>
    </location>
</feature>
<feature type="compositionally biased region" description="Low complexity" evidence="9">
    <location>
        <begin position="99"/>
        <end position="121"/>
    </location>
</feature>
<evidence type="ECO:0000256" key="5">
    <source>
        <dbReference type="ARBA" id="ARBA00022989"/>
    </source>
</evidence>
<keyword evidence="5 10" id="KW-1133">Transmembrane helix</keyword>
<feature type="region of interest" description="Disordered" evidence="9">
    <location>
        <begin position="217"/>
        <end position="253"/>
    </location>
</feature>
<feature type="compositionally biased region" description="Low complexity" evidence="9">
    <location>
        <begin position="183"/>
        <end position="198"/>
    </location>
</feature>
<gene>
    <name evidence="11" type="ORF">OOZ53_23015</name>
</gene>
<keyword evidence="11" id="KW-0282">Flagellum</keyword>
<comment type="similarity">
    <text evidence="8">Belongs to the FliO/MopB family.</text>
</comment>
<evidence type="ECO:0000256" key="10">
    <source>
        <dbReference type="SAM" id="Phobius"/>
    </source>
</evidence>
<keyword evidence="4 10" id="KW-0812">Transmembrane</keyword>
<feature type="transmembrane region" description="Helical" evidence="10">
    <location>
        <begin position="12"/>
        <end position="34"/>
    </location>
</feature>
<dbReference type="InterPro" id="IPR022781">
    <property type="entry name" value="Flagellar_biosynth_FliO"/>
</dbReference>
<keyword evidence="12" id="KW-1185">Reference proteome</keyword>
<dbReference type="Proteomes" id="UP001148313">
    <property type="component" value="Unassembled WGS sequence"/>
</dbReference>
<evidence type="ECO:0000256" key="9">
    <source>
        <dbReference type="SAM" id="MobiDB-lite"/>
    </source>
</evidence>
<proteinExistence type="inferred from homology"/>
<evidence type="ECO:0000256" key="2">
    <source>
        <dbReference type="ARBA" id="ARBA00004236"/>
    </source>
</evidence>
<dbReference type="PANTHER" id="PTHR38766:SF1">
    <property type="entry name" value="FLAGELLAR PROTEIN FLIO"/>
    <property type="match status" value="1"/>
</dbReference>
<protein>
    <submittedName>
        <fullName evidence="11">Flagellar biosynthetic protein FliO</fullName>
    </submittedName>
</protein>
<reference evidence="11" key="1">
    <citation type="submission" date="2022-11" db="EMBL/GenBank/DDBJ databases">
        <title>Hoeflea poritis sp. nov., isolated from scleractinian coral Porites lutea.</title>
        <authorList>
            <person name="Zhang G."/>
            <person name="Wei Q."/>
            <person name="Cai L."/>
        </authorList>
    </citation>
    <scope>NUCLEOTIDE SEQUENCE</scope>
    <source>
        <strain evidence="11">E7-10</strain>
    </source>
</reference>
<feature type="region of interest" description="Disordered" evidence="9">
    <location>
        <begin position="99"/>
        <end position="202"/>
    </location>
</feature>
<feature type="region of interest" description="Disordered" evidence="9">
    <location>
        <begin position="289"/>
        <end position="329"/>
    </location>
</feature>
<evidence type="ECO:0000256" key="7">
    <source>
        <dbReference type="ARBA" id="ARBA00023143"/>
    </source>
</evidence>
<dbReference type="InterPro" id="IPR052205">
    <property type="entry name" value="FliO/MopB"/>
</dbReference>